<name>A0A1A9VIE9_GLOAU</name>
<organism evidence="1 2">
    <name type="scientific">Glossina austeni</name>
    <name type="common">Savannah tsetse fly</name>
    <dbReference type="NCBI Taxonomy" id="7395"/>
    <lineage>
        <taxon>Eukaryota</taxon>
        <taxon>Metazoa</taxon>
        <taxon>Ecdysozoa</taxon>
        <taxon>Arthropoda</taxon>
        <taxon>Hexapoda</taxon>
        <taxon>Insecta</taxon>
        <taxon>Pterygota</taxon>
        <taxon>Neoptera</taxon>
        <taxon>Endopterygota</taxon>
        <taxon>Diptera</taxon>
        <taxon>Brachycera</taxon>
        <taxon>Muscomorpha</taxon>
        <taxon>Hippoboscoidea</taxon>
        <taxon>Glossinidae</taxon>
        <taxon>Glossina</taxon>
    </lineage>
</organism>
<dbReference type="VEuPathDB" id="VectorBase:GAUT038451"/>
<sequence length="126" mass="14607">MQKPDMHKQAHSRLIFNSHYLIQSSEWVKYECPCGRNIGQNSVQFKAINCKMCYSGNNTNEHRREVDVVISKKREKCIEHFVPNTERAPLLQINVKPLKLSTIQAYASTVDSNVTLKHSTQSLRKY</sequence>
<keyword evidence="2" id="KW-1185">Reference proteome</keyword>
<accession>A0A1A9VIE9</accession>
<protein>
    <submittedName>
        <fullName evidence="1">Uncharacterized protein</fullName>
    </submittedName>
</protein>
<evidence type="ECO:0000313" key="2">
    <source>
        <dbReference type="Proteomes" id="UP000078200"/>
    </source>
</evidence>
<dbReference type="Proteomes" id="UP000078200">
    <property type="component" value="Unassembled WGS sequence"/>
</dbReference>
<dbReference type="AlphaFoldDB" id="A0A1A9VIE9"/>
<reference evidence="1" key="1">
    <citation type="submission" date="2020-05" db="UniProtKB">
        <authorList>
            <consortium name="EnsemblMetazoa"/>
        </authorList>
    </citation>
    <scope>IDENTIFICATION</scope>
    <source>
        <strain evidence="1">TTRI</strain>
    </source>
</reference>
<evidence type="ECO:0000313" key="1">
    <source>
        <dbReference type="EnsemblMetazoa" id="GAUT038451-PA"/>
    </source>
</evidence>
<dbReference type="EnsemblMetazoa" id="GAUT038451-RA">
    <property type="protein sequence ID" value="GAUT038451-PA"/>
    <property type="gene ID" value="GAUT038451"/>
</dbReference>
<proteinExistence type="predicted"/>